<name>A0A183CVC0_9BILA</name>
<sequence>MESFAVLFAIVATVFVWNSQAELIRECSCSEIGQCRERLLSFVKPCADKCQIVSWTSNHSGTHPIEAQADKRPHLVKVEQLASKVHADYRLLKDCFLQREPQILKTISCTETAFNSSCAKEPGRYVQKRYLESLEISGLEEINRMLGGLAQDVQPLIAVGRKFTKCVRGCMDRSSRYCAERLKCGLDLPSDSVLVQTAKQCAISSGFSTEAVQQFCNCAVSSGLEYVFFPYFLIYAV</sequence>
<dbReference type="PANTHER" id="PTHR34401">
    <property type="entry name" value="PROTEIN CBG12388-RELATED"/>
    <property type="match status" value="1"/>
</dbReference>
<evidence type="ECO:0000313" key="3">
    <source>
        <dbReference type="Proteomes" id="UP000271098"/>
    </source>
</evidence>
<dbReference type="OrthoDB" id="5833681at2759"/>
<gene>
    <name evidence="2" type="ORF">GPUH_LOCUS411</name>
</gene>
<reference evidence="4" key="1">
    <citation type="submission" date="2016-06" db="UniProtKB">
        <authorList>
            <consortium name="WormBaseParasite"/>
        </authorList>
    </citation>
    <scope>IDENTIFICATION</scope>
</reference>
<dbReference type="EMBL" id="UYRT01000347">
    <property type="protein sequence ID" value="VDK28044.1"/>
    <property type="molecule type" value="Genomic_DNA"/>
</dbReference>
<proteinExistence type="predicted"/>
<reference evidence="2 3" key="2">
    <citation type="submission" date="2018-11" db="EMBL/GenBank/DDBJ databases">
        <authorList>
            <consortium name="Pathogen Informatics"/>
        </authorList>
    </citation>
    <scope>NUCLEOTIDE SEQUENCE [LARGE SCALE GENOMIC DNA]</scope>
</reference>
<keyword evidence="1" id="KW-0732">Signal</keyword>
<protein>
    <submittedName>
        <fullName evidence="4">CPG4 domain-containing protein</fullName>
    </submittedName>
</protein>
<dbReference type="Proteomes" id="UP000271098">
    <property type="component" value="Unassembled WGS sequence"/>
</dbReference>
<dbReference type="PANTHER" id="PTHR34401:SF3">
    <property type="entry name" value="DB DOMAIN-CONTAINING PROTEIN"/>
    <property type="match status" value="1"/>
</dbReference>
<accession>A0A183CVC0</accession>
<feature type="chain" id="PRO_5043138420" evidence="1">
    <location>
        <begin position="22"/>
        <end position="237"/>
    </location>
</feature>
<keyword evidence="3" id="KW-1185">Reference proteome</keyword>
<feature type="signal peptide" evidence="1">
    <location>
        <begin position="1"/>
        <end position="21"/>
    </location>
</feature>
<evidence type="ECO:0000313" key="2">
    <source>
        <dbReference type="EMBL" id="VDK28044.1"/>
    </source>
</evidence>
<organism evidence="4">
    <name type="scientific">Gongylonema pulchrum</name>
    <dbReference type="NCBI Taxonomy" id="637853"/>
    <lineage>
        <taxon>Eukaryota</taxon>
        <taxon>Metazoa</taxon>
        <taxon>Ecdysozoa</taxon>
        <taxon>Nematoda</taxon>
        <taxon>Chromadorea</taxon>
        <taxon>Rhabditida</taxon>
        <taxon>Spirurina</taxon>
        <taxon>Spiruromorpha</taxon>
        <taxon>Spiruroidea</taxon>
        <taxon>Gongylonematidae</taxon>
        <taxon>Gongylonema</taxon>
    </lineage>
</organism>
<evidence type="ECO:0000256" key="1">
    <source>
        <dbReference type="SAM" id="SignalP"/>
    </source>
</evidence>
<dbReference type="WBParaSite" id="GPUH_0000041001-mRNA-1">
    <property type="protein sequence ID" value="GPUH_0000041001-mRNA-1"/>
    <property type="gene ID" value="GPUH_0000041001"/>
</dbReference>
<dbReference type="AlphaFoldDB" id="A0A183CVC0"/>
<evidence type="ECO:0000313" key="4">
    <source>
        <dbReference type="WBParaSite" id="GPUH_0000041001-mRNA-1"/>
    </source>
</evidence>